<dbReference type="InterPro" id="IPR015424">
    <property type="entry name" value="PyrdxlP-dep_Trfase"/>
</dbReference>
<reference evidence="4" key="1">
    <citation type="submission" date="2021-10" db="EMBL/GenBank/DDBJ databases">
        <title>Anaerobic single-cell dispensing facilitates the cultivation of human gut bacteria.</title>
        <authorList>
            <person name="Afrizal A."/>
        </authorList>
    </citation>
    <scope>NUCLEOTIDE SEQUENCE</scope>
    <source>
        <strain evidence="4">CLA-AA-H274</strain>
    </source>
</reference>
<dbReference type="InterPro" id="IPR015421">
    <property type="entry name" value="PyrdxlP-dep_Trfase_major"/>
</dbReference>
<keyword evidence="2" id="KW-0663">Pyridoxal phosphate</keyword>
<dbReference type="PANTHER" id="PTHR42885:SF1">
    <property type="entry name" value="THREONINE-PHOSPHATE DECARBOXYLASE"/>
    <property type="match status" value="1"/>
</dbReference>
<dbReference type="CDD" id="cd00609">
    <property type="entry name" value="AAT_like"/>
    <property type="match status" value="1"/>
</dbReference>
<dbReference type="PANTHER" id="PTHR42885">
    <property type="entry name" value="HISTIDINOL-PHOSPHATE AMINOTRANSFERASE-RELATED"/>
    <property type="match status" value="1"/>
</dbReference>
<comment type="cofactor">
    <cofactor evidence="1">
        <name>pyridoxal 5'-phosphate</name>
        <dbReference type="ChEBI" id="CHEBI:597326"/>
    </cofactor>
</comment>
<feature type="domain" description="Aminotransferase class I/classII large" evidence="3">
    <location>
        <begin position="21"/>
        <end position="364"/>
    </location>
</feature>
<dbReference type="GO" id="GO:0030170">
    <property type="term" value="F:pyridoxal phosphate binding"/>
    <property type="evidence" value="ECO:0007669"/>
    <property type="project" value="InterPro"/>
</dbReference>
<protein>
    <submittedName>
        <fullName evidence="4">Aminotransferase class I/II-fold pyridoxal phosphate-dependent enzyme</fullName>
    </submittedName>
</protein>
<dbReference type="Proteomes" id="UP001198962">
    <property type="component" value="Unassembled WGS sequence"/>
</dbReference>
<dbReference type="EMBL" id="JAJEPU010000036">
    <property type="protein sequence ID" value="MCC2165438.1"/>
    <property type="molecule type" value="Genomic_DNA"/>
</dbReference>
<dbReference type="Gene3D" id="3.90.1150.10">
    <property type="entry name" value="Aspartate Aminotransferase, domain 1"/>
    <property type="match status" value="1"/>
</dbReference>
<evidence type="ECO:0000313" key="4">
    <source>
        <dbReference type="EMBL" id="MCC2165438.1"/>
    </source>
</evidence>
<proteinExistence type="predicted"/>
<name>A0AAE3DLU5_9FIRM</name>
<dbReference type="AlphaFoldDB" id="A0AAE3DLU5"/>
<keyword evidence="4" id="KW-0808">Transferase</keyword>
<keyword evidence="5" id="KW-1185">Reference proteome</keyword>
<evidence type="ECO:0000256" key="2">
    <source>
        <dbReference type="ARBA" id="ARBA00022898"/>
    </source>
</evidence>
<dbReference type="Pfam" id="PF00155">
    <property type="entry name" value="Aminotran_1_2"/>
    <property type="match status" value="1"/>
</dbReference>
<comment type="caution">
    <text evidence="4">The sequence shown here is derived from an EMBL/GenBank/DDBJ whole genome shotgun (WGS) entry which is preliminary data.</text>
</comment>
<dbReference type="GO" id="GO:0008483">
    <property type="term" value="F:transaminase activity"/>
    <property type="evidence" value="ECO:0007669"/>
    <property type="project" value="UniProtKB-KW"/>
</dbReference>
<dbReference type="InterPro" id="IPR015422">
    <property type="entry name" value="PyrdxlP-dep_Trfase_small"/>
</dbReference>
<dbReference type="Gene3D" id="3.40.640.10">
    <property type="entry name" value="Type I PLP-dependent aspartate aminotransferase-like (Major domain)"/>
    <property type="match status" value="1"/>
</dbReference>
<evidence type="ECO:0000259" key="3">
    <source>
        <dbReference type="Pfam" id="PF00155"/>
    </source>
</evidence>
<sequence length="375" mass="42569">MDQRLHGGILNYEEQTSGEYLDYSVNINPLGVPDFVKTAVADSILSLDRYPDPECRRLCRRLAEVHDLGETQVICGNGAGDLIYQLVNSMRPKRAMVLAPTFSEYEFALGSVGCQVEHFFLSREQDFRPDMGALCQTVAEKSDLDLIFFCNPNNPTGISVSRSELEELAKLCEKKNILLVVDECFQEFLDEPDRTSMIPLLRQGETSHKNLIVLRAFTKTYAIAGLRLGYLLVADPSWKVRLRERRQPWNVSLPAQKAGLACLSNQGEAYVKQAHALIRSERERISDCMQALGYRIYPSEANFLFFEVPWESQGEKNNPETLFSFCMERKILIRDCANYRGVGAGSYRICVRTEAENKKLLQALKEAKEAEEVKK</sequence>
<organism evidence="4 5">
    <name type="scientific">Brotaphodocola catenula</name>
    <dbReference type="NCBI Taxonomy" id="2885361"/>
    <lineage>
        <taxon>Bacteria</taxon>
        <taxon>Bacillati</taxon>
        <taxon>Bacillota</taxon>
        <taxon>Clostridia</taxon>
        <taxon>Lachnospirales</taxon>
        <taxon>Lachnospiraceae</taxon>
        <taxon>Brotaphodocola</taxon>
    </lineage>
</organism>
<evidence type="ECO:0000313" key="5">
    <source>
        <dbReference type="Proteomes" id="UP001198962"/>
    </source>
</evidence>
<evidence type="ECO:0000256" key="1">
    <source>
        <dbReference type="ARBA" id="ARBA00001933"/>
    </source>
</evidence>
<gene>
    <name evidence="4" type="ORF">LKD32_11255</name>
</gene>
<keyword evidence="4" id="KW-0032">Aminotransferase</keyword>
<dbReference type="InterPro" id="IPR004839">
    <property type="entry name" value="Aminotransferase_I/II_large"/>
</dbReference>
<accession>A0AAE3DLU5</accession>
<dbReference type="SUPFAM" id="SSF53383">
    <property type="entry name" value="PLP-dependent transferases"/>
    <property type="match status" value="1"/>
</dbReference>
<dbReference type="RefSeq" id="WP_308451747.1">
    <property type="nucleotide sequence ID" value="NZ_JAJEPU010000036.1"/>
</dbReference>